<accession>A0A2H0C0E9</accession>
<keyword evidence="1" id="KW-0328">Glycosyltransferase</keyword>
<organism evidence="6 7">
    <name type="scientific">Candidatus Roizmanbacteria bacterium CG22_combo_CG10-13_8_21_14_all_34_12</name>
    <dbReference type="NCBI Taxonomy" id="1974860"/>
    <lineage>
        <taxon>Bacteria</taxon>
        <taxon>Candidatus Roizmaniibacteriota</taxon>
    </lineage>
</organism>
<dbReference type="GO" id="GO:0016758">
    <property type="term" value="F:hexosyltransferase activity"/>
    <property type="evidence" value="ECO:0007669"/>
    <property type="project" value="InterPro"/>
</dbReference>
<evidence type="ECO:0000256" key="2">
    <source>
        <dbReference type="ARBA" id="ARBA00022679"/>
    </source>
</evidence>
<dbReference type="GO" id="GO:0005975">
    <property type="term" value="P:carbohydrate metabolic process"/>
    <property type="evidence" value="ECO:0007669"/>
    <property type="project" value="InterPro"/>
</dbReference>
<proteinExistence type="predicted"/>
<dbReference type="AlphaFoldDB" id="A0A2H0C0E9"/>
<evidence type="ECO:0000256" key="3">
    <source>
        <dbReference type="SAM" id="Phobius"/>
    </source>
</evidence>
<evidence type="ECO:0000313" key="6">
    <source>
        <dbReference type="EMBL" id="PIP63426.1"/>
    </source>
</evidence>
<dbReference type="InterPro" id="IPR007235">
    <property type="entry name" value="Glyco_trans_28_C"/>
</dbReference>
<dbReference type="EMBL" id="PCTC01000055">
    <property type="protein sequence ID" value="PIP63426.1"/>
    <property type="molecule type" value="Genomic_DNA"/>
</dbReference>
<feature type="domain" description="Glycosyltransferase family 28 N-terminal" evidence="4">
    <location>
        <begin position="6"/>
        <end position="146"/>
    </location>
</feature>
<dbReference type="InterPro" id="IPR004276">
    <property type="entry name" value="GlycoTrans_28_N"/>
</dbReference>
<name>A0A2H0C0E9_9BACT</name>
<feature type="transmembrane region" description="Helical" evidence="3">
    <location>
        <begin position="99"/>
        <end position="118"/>
    </location>
</feature>
<evidence type="ECO:0000259" key="5">
    <source>
        <dbReference type="Pfam" id="PF04101"/>
    </source>
</evidence>
<evidence type="ECO:0000256" key="1">
    <source>
        <dbReference type="ARBA" id="ARBA00022676"/>
    </source>
</evidence>
<comment type="caution">
    <text evidence="6">The sequence shown here is derived from an EMBL/GenBank/DDBJ whole genome shotgun (WGS) entry which is preliminary data.</text>
</comment>
<dbReference type="CDD" id="cd03785">
    <property type="entry name" value="GT28_MurG"/>
    <property type="match status" value="1"/>
</dbReference>
<dbReference type="Pfam" id="PF03033">
    <property type="entry name" value="Glyco_transf_28"/>
    <property type="match status" value="1"/>
</dbReference>
<dbReference type="PANTHER" id="PTHR21015">
    <property type="entry name" value="UDP-N-ACETYLGLUCOSAMINE--N-ACETYLMURAMYL-(PENTAPEPTIDE) PYROPHOSPHORYL-UNDECAPRENOL N-ACETYLGLUCOSAMINE TRANSFERASE 1"/>
    <property type="match status" value="1"/>
</dbReference>
<protein>
    <recommendedName>
        <fullName evidence="8">UDP-N-acetylglucosamine--N-acetylmuramyl-(pentapeptide) pyrophosphoryl-undecaprenol N-acetylglucosamine transferase</fullName>
    </recommendedName>
</protein>
<reference evidence="6 7" key="1">
    <citation type="submission" date="2017-09" db="EMBL/GenBank/DDBJ databases">
        <title>Depth-based differentiation of microbial function through sediment-hosted aquifers and enrichment of novel symbionts in the deep terrestrial subsurface.</title>
        <authorList>
            <person name="Probst A.J."/>
            <person name="Ladd B."/>
            <person name="Jarett J.K."/>
            <person name="Geller-Mcgrath D.E."/>
            <person name="Sieber C.M."/>
            <person name="Emerson J.B."/>
            <person name="Anantharaman K."/>
            <person name="Thomas B.C."/>
            <person name="Malmstrom R."/>
            <person name="Stieglmeier M."/>
            <person name="Klingl A."/>
            <person name="Woyke T."/>
            <person name="Ryan C.M."/>
            <person name="Banfield J.F."/>
        </authorList>
    </citation>
    <scope>NUCLEOTIDE SEQUENCE [LARGE SCALE GENOMIC DNA]</scope>
    <source>
        <strain evidence="6">CG22_combo_CG10-13_8_21_14_all_34_12</strain>
    </source>
</reference>
<keyword evidence="3" id="KW-1133">Transmembrane helix</keyword>
<dbReference type="GO" id="GO:1901137">
    <property type="term" value="P:carbohydrate derivative biosynthetic process"/>
    <property type="evidence" value="ECO:0007669"/>
    <property type="project" value="UniProtKB-ARBA"/>
</dbReference>
<feature type="transmembrane region" description="Helical" evidence="3">
    <location>
        <begin position="69"/>
        <end position="92"/>
    </location>
</feature>
<evidence type="ECO:0000313" key="7">
    <source>
        <dbReference type="Proteomes" id="UP000229699"/>
    </source>
</evidence>
<feature type="domain" description="Glycosyl transferase family 28 C-terminal" evidence="5">
    <location>
        <begin position="188"/>
        <end position="353"/>
    </location>
</feature>
<dbReference type="SUPFAM" id="SSF53756">
    <property type="entry name" value="UDP-Glycosyltransferase/glycogen phosphorylase"/>
    <property type="match status" value="1"/>
</dbReference>
<gene>
    <name evidence="6" type="ORF">COW97_02585</name>
</gene>
<evidence type="ECO:0008006" key="8">
    <source>
        <dbReference type="Google" id="ProtNLM"/>
    </source>
</evidence>
<dbReference type="Proteomes" id="UP000229699">
    <property type="component" value="Unassembled WGS sequence"/>
</dbReference>
<keyword evidence="3" id="KW-0812">Transmembrane</keyword>
<keyword evidence="3" id="KW-0472">Membrane</keyword>
<evidence type="ECO:0000259" key="4">
    <source>
        <dbReference type="Pfam" id="PF03033"/>
    </source>
</evidence>
<keyword evidence="2" id="KW-0808">Transferase</keyword>
<sequence length="368" mass="42509">MKLLITGGHLAPALALIEEIKKIKKEVDIIFVGRKYPTDQERTLSLEYKEISKKNLTFISLEAGRLTRVMSVSSLIGILKIPIGFLQAFFIINKYRPNYIMSFGGYLALPIVFWGYIFRIPVFTHEQTIKPGLANKFIGFFSKKIFVSFDEVKNNFPANKTYVSGNPIKQSIFKIEKKPFELKKNLPVIYITGGSLGSHSINEHIKKIIVKLLNCYIVIHQVGDTKEYHDYEDLLFLKNKLPKELQVRYFLAKHFFDDQIGYIYDKADLVIGRSGANTFFELLALKKPALFIPLPWSSGREQQHHAEIFAKAGCGEIFHQITPSEKLLRLINQMIDGIDYYKNNFKNLSKFYKKNVSKYLLDEIFKQD</sequence>
<dbReference type="Pfam" id="PF04101">
    <property type="entry name" value="Glyco_tran_28_C"/>
    <property type="match status" value="1"/>
</dbReference>
<dbReference type="PANTHER" id="PTHR21015:SF22">
    <property type="entry name" value="GLYCOSYLTRANSFERASE"/>
    <property type="match status" value="1"/>
</dbReference>
<dbReference type="Gene3D" id="3.40.50.2000">
    <property type="entry name" value="Glycogen Phosphorylase B"/>
    <property type="match status" value="2"/>
</dbReference>